<accession>A0A383BLL6</accession>
<proteinExistence type="predicted"/>
<organism evidence="2">
    <name type="scientific">marine metagenome</name>
    <dbReference type="NCBI Taxonomy" id="408172"/>
    <lineage>
        <taxon>unclassified sequences</taxon>
        <taxon>metagenomes</taxon>
        <taxon>ecological metagenomes</taxon>
    </lineage>
</organism>
<gene>
    <name evidence="2" type="ORF">METZ01_LOCUS473109</name>
</gene>
<feature type="non-terminal residue" evidence="2">
    <location>
        <position position="1"/>
    </location>
</feature>
<evidence type="ECO:0000313" key="2">
    <source>
        <dbReference type="EMBL" id="SVE20255.1"/>
    </source>
</evidence>
<dbReference type="EMBL" id="UINC01201079">
    <property type="protein sequence ID" value="SVE20255.1"/>
    <property type="molecule type" value="Genomic_DNA"/>
</dbReference>
<feature type="compositionally biased region" description="Basic and acidic residues" evidence="1">
    <location>
        <begin position="235"/>
        <end position="245"/>
    </location>
</feature>
<feature type="non-terminal residue" evidence="2">
    <location>
        <position position="245"/>
    </location>
</feature>
<protein>
    <submittedName>
        <fullName evidence="2">Uncharacterized protein</fullName>
    </submittedName>
</protein>
<sequence>DAETAVTKSLGRGMENHGTYMAYPIDFFEGVKQKLEGLSEPKLTAKHRHSLKKRRVLFVERSSVTRVSVEFDGLTDEVKGNHSFKGVDRLGTIKRQWLSCACSGCFSLTPSACKQPQFNEEEKLDDISMKRHANTKDLDTRLTERSSKLWSRMSRSKNSGVGSLVALYQNNPSDEQQWSLAEVAEPARKRRKKDVIHSEEQRAGSTEDKDMVAKVFAYESMDDPEGKGRRLFHKPPGEKCDKERH</sequence>
<evidence type="ECO:0000256" key="1">
    <source>
        <dbReference type="SAM" id="MobiDB-lite"/>
    </source>
</evidence>
<feature type="compositionally biased region" description="Basic and acidic residues" evidence="1">
    <location>
        <begin position="195"/>
        <end position="212"/>
    </location>
</feature>
<reference evidence="2" key="1">
    <citation type="submission" date="2018-05" db="EMBL/GenBank/DDBJ databases">
        <authorList>
            <person name="Lanie J.A."/>
            <person name="Ng W.-L."/>
            <person name="Kazmierczak K.M."/>
            <person name="Andrzejewski T.M."/>
            <person name="Davidsen T.M."/>
            <person name="Wayne K.J."/>
            <person name="Tettelin H."/>
            <person name="Glass J.I."/>
            <person name="Rusch D."/>
            <person name="Podicherti R."/>
            <person name="Tsui H.-C.T."/>
            <person name="Winkler M.E."/>
        </authorList>
    </citation>
    <scope>NUCLEOTIDE SEQUENCE</scope>
</reference>
<name>A0A383BLL6_9ZZZZ</name>
<dbReference type="AlphaFoldDB" id="A0A383BLL6"/>
<feature type="region of interest" description="Disordered" evidence="1">
    <location>
        <begin position="184"/>
        <end position="245"/>
    </location>
</feature>